<protein>
    <submittedName>
        <fullName evidence="2">Uncharacterized protein</fullName>
    </submittedName>
</protein>
<organism evidence="2">
    <name type="scientific">Collimonas fungivorans</name>
    <dbReference type="NCBI Taxonomy" id="158899"/>
    <lineage>
        <taxon>Bacteria</taxon>
        <taxon>Pseudomonadati</taxon>
        <taxon>Pseudomonadota</taxon>
        <taxon>Betaproteobacteria</taxon>
        <taxon>Burkholderiales</taxon>
        <taxon>Oxalobacteraceae</taxon>
        <taxon>Collimonas</taxon>
    </lineage>
</organism>
<reference evidence="2 3" key="1">
    <citation type="submission" date="2015-11" db="EMBL/GenBank/DDBJ databases">
        <title>Exploring the genomic traits of fungus-feeding bacterial genus Collimonas.</title>
        <authorList>
            <person name="Song C."/>
            <person name="Schmidt R."/>
            <person name="de Jager V."/>
            <person name="Krzyzanowska D."/>
            <person name="Jongedijk E."/>
            <person name="Cankar K."/>
            <person name="Beekwilder J."/>
            <person name="van Veen A."/>
            <person name="de Boer W."/>
            <person name="van Veen J.A."/>
            <person name="Garbeva P."/>
        </authorList>
    </citation>
    <scope>NUCLEOTIDE SEQUENCE [LARGE SCALE GENOMIC DNA]</scope>
    <source>
        <strain evidence="2 3">Ter6</strain>
    </source>
</reference>
<sequence length="50" mass="5801">MLSEFRAYCITKIFTNLAFDSSHFRQKSKKTGTTKKSTTGQEPHVLNHRQ</sequence>
<name>A0A127PBC8_9BURK</name>
<evidence type="ECO:0000313" key="2">
    <source>
        <dbReference type="EMBL" id="AMO94914.1"/>
    </source>
</evidence>
<dbReference type="EMBL" id="CP013232">
    <property type="protein sequence ID" value="AMO94914.1"/>
    <property type="molecule type" value="Genomic_DNA"/>
</dbReference>
<dbReference type="AlphaFoldDB" id="A0A127PBC8"/>
<dbReference type="Proteomes" id="UP000072421">
    <property type="component" value="Chromosome"/>
</dbReference>
<feature type="compositionally biased region" description="Basic residues" evidence="1">
    <location>
        <begin position="24"/>
        <end position="33"/>
    </location>
</feature>
<feature type="region of interest" description="Disordered" evidence="1">
    <location>
        <begin position="24"/>
        <end position="50"/>
    </location>
</feature>
<gene>
    <name evidence="2" type="ORF">CFter6_2226</name>
</gene>
<proteinExistence type="predicted"/>
<evidence type="ECO:0000313" key="3">
    <source>
        <dbReference type="Proteomes" id="UP000072421"/>
    </source>
</evidence>
<accession>A0A127PBC8</accession>
<evidence type="ECO:0000256" key="1">
    <source>
        <dbReference type="SAM" id="MobiDB-lite"/>
    </source>
</evidence>